<evidence type="ECO:0000313" key="2">
    <source>
        <dbReference type="Proteomes" id="UP001337681"/>
    </source>
</evidence>
<sequence length="141" mass="16947">MRRYELYAEQWLPIQLDEAWSFFTKPRNLEILTPKFMQFEFLTKENFNIVEGMILDYRVRPLLNVPLKWTSKIVNVKPLHEFTDIQIRGPFKYWEHTHSFVESDNGVLIKDNLKYELPFGILGNIAHSLFVKNKVDFIFSY</sequence>
<gene>
    <name evidence="1" type="ORF">VRU49_09900</name>
</gene>
<dbReference type="Gene3D" id="3.30.530.20">
    <property type="match status" value="1"/>
</dbReference>
<dbReference type="CDD" id="cd07820">
    <property type="entry name" value="SRPBCC_3"/>
    <property type="match status" value="1"/>
</dbReference>
<organism evidence="1 2">
    <name type="scientific">Pedobacter flavus</name>
    <dbReference type="NCBI Taxonomy" id="3113906"/>
    <lineage>
        <taxon>Bacteria</taxon>
        <taxon>Pseudomonadati</taxon>
        <taxon>Bacteroidota</taxon>
        <taxon>Sphingobacteriia</taxon>
        <taxon>Sphingobacteriales</taxon>
        <taxon>Sphingobacteriaceae</taxon>
        <taxon>Pedobacter</taxon>
    </lineage>
</organism>
<accession>A0ABU7H413</accession>
<evidence type="ECO:0000313" key="1">
    <source>
        <dbReference type="EMBL" id="MEE1885728.1"/>
    </source>
</evidence>
<dbReference type="Proteomes" id="UP001337681">
    <property type="component" value="Unassembled WGS sequence"/>
</dbReference>
<dbReference type="SUPFAM" id="SSF55961">
    <property type="entry name" value="Bet v1-like"/>
    <property type="match status" value="1"/>
</dbReference>
<proteinExistence type="predicted"/>
<protein>
    <submittedName>
        <fullName evidence="1">SRPBCC family protein</fullName>
    </submittedName>
</protein>
<reference evidence="1 2" key="1">
    <citation type="submission" date="2024-01" db="EMBL/GenBank/DDBJ databases">
        <title>Pedobacter sp. nov., isolated from oil-contaminated soil.</title>
        <authorList>
            <person name="Le N.T.T."/>
        </authorList>
    </citation>
    <scope>NUCLEOTIDE SEQUENCE [LARGE SCALE GENOMIC DNA]</scope>
    <source>
        <strain evidence="1 2">VNH31</strain>
    </source>
</reference>
<keyword evidence="2" id="KW-1185">Reference proteome</keyword>
<dbReference type="RefSeq" id="WP_330146623.1">
    <property type="nucleotide sequence ID" value="NZ_JAZDQU010000002.1"/>
</dbReference>
<name>A0ABU7H413_9SPHI</name>
<dbReference type="EMBL" id="JAZDQU010000002">
    <property type="protein sequence ID" value="MEE1885728.1"/>
    <property type="molecule type" value="Genomic_DNA"/>
</dbReference>
<comment type="caution">
    <text evidence="1">The sequence shown here is derived from an EMBL/GenBank/DDBJ whole genome shotgun (WGS) entry which is preliminary data.</text>
</comment>
<dbReference type="InterPro" id="IPR023393">
    <property type="entry name" value="START-like_dom_sf"/>
</dbReference>